<proteinExistence type="predicted"/>
<comment type="caution">
    <text evidence="1">The sequence shown here is derived from an EMBL/GenBank/DDBJ whole genome shotgun (WGS) entry which is preliminary data.</text>
</comment>
<evidence type="ECO:0000313" key="2">
    <source>
        <dbReference type="Proteomes" id="UP000822331"/>
    </source>
</evidence>
<dbReference type="RefSeq" id="WP_174003106.1">
    <property type="nucleotide sequence ID" value="NZ_JAAMCP010000001.1"/>
</dbReference>
<gene>
    <name evidence="1" type="ORF">G6L72_02430</name>
</gene>
<evidence type="ECO:0008006" key="3">
    <source>
        <dbReference type="Google" id="ProtNLM"/>
    </source>
</evidence>
<evidence type="ECO:0000313" key="1">
    <source>
        <dbReference type="EMBL" id="NTF35571.1"/>
    </source>
</evidence>
<name>A0ABX2IXV6_9HYPH</name>
<dbReference type="Proteomes" id="UP000822331">
    <property type="component" value="Unassembled WGS sequence"/>
</dbReference>
<sequence>MPRVNGIFTLLSGSKGSPNTTIQSATYNSQLDDFAQTLNLPQPITAGGTDATTASGARQNLGLVPVASSGSASDLTTGTLADARLPGNMASAKTFSGGVTVSNSELIVSSVAPIIRMVETDNSNKTWFVVLDGGAWTVRENSTAETRLSIDPGGGVSALKSNGNVVWNAANDGAGSGLDADVLDGQQGSFYQNASNLNAGTIADARLPSTQAGKVFTTDVTAFSNVFVCTLGGVLEVGTQNGASNPAVIDFHTSASVVDYNARIIASGNVATNGGANLELTCQNLTHNNALVWDVGNLGYLGGGEAEAGVSETKRVWSSADVRRAIAGSRTETANQSYVINGTGSVAHGLGFKPNWFMAKMICLNADKGYSAGDEVDIASGGFSNNSSYGVAFWATNTTFNWRIAANGVAVIDKSTGNLIVVSPSNWALRFRGGL</sequence>
<reference evidence="1 2" key="1">
    <citation type="journal article" date="2020" name="Science">
        <title>Unexpected conservation and global transmission of agrobacterial virulence plasmids.</title>
        <authorList>
            <person name="Weisberg A.J."/>
            <person name="Davis E.W. 2nd"/>
            <person name="Tabima J."/>
            <person name="Belcher M.S."/>
            <person name="Miller M."/>
            <person name="Kuo C.H."/>
            <person name="Loper J.E."/>
            <person name="Grunwald N.J."/>
            <person name="Putnam M.L."/>
            <person name="Chang J.H."/>
        </authorList>
    </citation>
    <scope>NUCLEOTIDE SEQUENCE [LARGE SCALE GENOMIC DNA]</scope>
    <source>
        <strain evidence="1 2">A19/93</strain>
    </source>
</reference>
<keyword evidence="2" id="KW-1185">Reference proteome</keyword>
<dbReference type="EMBL" id="JAAMCP010000001">
    <property type="protein sequence ID" value="NTF35571.1"/>
    <property type="molecule type" value="Genomic_DNA"/>
</dbReference>
<organism evidence="1 2">
    <name type="scientific">Agrobacterium rubi</name>
    <dbReference type="NCBI Taxonomy" id="28099"/>
    <lineage>
        <taxon>Bacteria</taxon>
        <taxon>Pseudomonadati</taxon>
        <taxon>Pseudomonadota</taxon>
        <taxon>Alphaproteobacteria</taxon>
        <taxon>Hyphomicrobiales</taxon>
        <taxon>Rhizobiaceae</taxon>
        <taxon>Rhizobium/Agrobacterium group</taxon>
        <taxon>Agrobacterium</taxon>
    </lineage>
</organism>
<protein>
    <recommendedName>
        <fullName evidence="3">Phage tail protein</fullName>
    </recommendedName>
</protein>
<accession>A0ABX2IXV6</accession>